<feature type="domain" description="DUF4180" evidence="1">
    <location>
        <begin position="13"/>
        <end position="117"/>
    </location>
</feature>
<evidence type="ECO:0000259" key="1">
    <source>
        <dbReference type="Pfam" id="PF13788"/>
    </source>
</evidence>
<accession>A0A895XPA5</accession>
<keyword evidence="3" id="KW-1185">Reference proteome</keyword>
<dbReference type="RefSeq" id="WP_213170906.1">
    <property type="nucleotide sequence ID" value="NZ_CP070496.1"/>
</dbReference>
<dbReference type="Proteomes" id="UP000662939">
    <property type="component" value="Chromosome"/>
</dbReference>
<name>A0A895XPA5_9ACTN</name>
<dbReference type="KEGG" id="nav:JQS30_14235"/>
<dbReference type="InterPro" id="IPR025438">
    <property type="entry name" value="DUF4180"/>
</dbReference>
<dbReference type="AlphaFoldDB" id="A0A895XPA5"/>
<dbReference type="EMBL" id="CP070496">
    <property type="protein sequence ID" value="QSB04905.1"/>
    <property type="molecule type" value="Genomic_DNA"/>
</dbReference>
<protein>
    <submittedName>
        <fullName evidence="2">DUF4180 domain-containing protein</fullName>
    </submittedName>
</protein>
<evidence type="ECO:0000313" key="2">
    <source>
        <dbReference type="EMBL" id="QSB04905.1"/>
    </source>
</evidence>
<evidence type="ECO:0000313" key="3">
    <source>
        <dbReference type="Proteomes" id="UP000662939"/>
    </source>
</evidence>
<dbReference type="Pfam" id="PF13788">
    <property type="entry name" value="DUF4180"/>
    <property type="match status" value="1"/>
</dbReference>
<gene>
    <name evidence="2" type="ORF">JQS30_14235</name>
</gene>
<proteinExistence type="predicted"/>
<organism evidence="2 3">
    <name type="scientific">Natronoglycomyces albus</name>
    <dbReference type="NCBI Taxonomy" id="2811108"/>
    <lineage>
        <taxon>Bacteria</taxon>
        <taxon>Bacillati</taxon>
        <taxon>Actinomycetota</taxon>
        <taxon>Actinomycetes</taxon>
        <taxon>Glycomycetales</taxon>
        <taxon>Glycomycetaceae</taxon>
        <taxon>Natronoglycomyces</taxon>
    </lineage>
</organism>
<sequence>MSVIEIHGFTVEYLEPTGEPITAGGAIIDLIGNASFSGVDVIAIPVSRLHQDFFDLSTRTAGEIMLKGANYGVALAVLGDIEPWRHGSAAFDDFVRESNRGTNMWFQTNREEFEARLATRPARR</sequence>
<reference evidence="2" key="1">
    <citation type="submission" date="2021-02" db="EMBL/GenBank/DDBJ databases">
        <title>Natronoglycomyces albus gen. nov., sp. nov, a haloalkaliphilic actinobacterium from a soda solonchak soil.</title>
        <authorList>
            <person name="Sorokin D.Y."/>
            <person name="Khijniak T.V."/>
            <person name="Zakharycheva A.P."/>
            <person name="Boueva O.V."/>
            <person name="Ariskina E.V."/>
            <person name="Hahnke R.L."/>
            <person name="Bunk B."/>
            <person name="Sproer C."/>
            <person name="Schumann P."/>
            <person name="Evtushenko L.I."/>
            <person name="Kublanov I.V."/>
        </authorList>
    </citation>
    <scope>NUCLEOTIDE SEQUENCE</scope>
    <source>
        <strain evidence="2">DSM 106290</strain>
    </source>
</reference>